<feature type="domain" description="Carbohydrate kinase FGGY C-terminal" evidence="4">
    <location>
        <begin position="270"/>
        <end position="426"/>
    </location>
</feature>
<protein>
    <recommendedName>
        <fullName evidence="4">Carbohydrate kinase FGGY C-terminal domain-containing protein</fullName>
    </recommendedName>
</protein>
<keyword evidence="6" id="KW-1185">Reference proteome</keyword>
<dbReference type="Proteomes" id="UP001157974">
    <property type="component" value="Unassembled WGS sequence"/>
</dbReference>
<keyword evidence="3" id="KW-0418">Kinase</keyword>
<dbReference type="InterPro" id="IPR043129">
    <property type="entry name" value="ATPase_NBD"/>
</dbReference>
<evidence type="ECO:0000313" key="5">
    <source>
        <dbReference type="EMBL" id="KAJ8900854.1"/>
    </source>
</evidence>
<evidence type="ECO:0000256" key="1">
    <source>
        <dbReference type="ARBA" id="ARBA00009156"/>
    </source>
</evidence>
<evidence type="ECO:0000256" key="3">
    <source>
        <dbReference type="ARBA" id="ARBA00022777"/>
    </source>
</evidence>
<dbReference type="CDD" id="cd07783">
    <property type="entry name" value="ASKHA_NBD_FGGY_SePSK_AtXK1-like"/>
    <property type="match status" value="1"/>
</dbReference>
<dbReference type="PANTHER" id="PTHR10196:SF80">
    <property type="entry name" value="D-RIBULOSE KINASE"/>
    <property type="match status" value="1"/>
</dbReference>
<dbReference type="Gene3D" id="3.30.420.40">
    <property type="match status" value="2"/>
</dbReference>
<gene>
    <name evidence="5" type="ORF">NDN08_000153</name>
</gene>
<dbReference type="GO" id="GO:0019150">
    <property type="term" value="F:D-ribulokinase activity"/>
    <property type="evidence" value="ECO:0007669"/>
    <property type="project" value="TreeGrafter"/>
</dbReference>
<dbReference type="SUPFAM" id="SSF53067">
    <property type="entry name" value="Actin-like ATPase domain"/>
    <property type="match status" value="2"/>
</dbReference>
<organism evidence="5 6">
    <name type="scientific">Rhodosorus marinus</name>
    <dbReference type="NCBI Taxonomy" id="101924"/>
    <lineage>
        <taxon>Eukaryota</taxon>
        <taxon>Rhodophyta</taxon>
        <taxon>Stylonematophyceae</taxon>
        <taxon>Stylonematales</taxon>
        <taxon>Stylonemataceae</taxon>
        <taxon>Rhodosorus</taxon>
    </lineage>
</organism>
<dbReference type="GO" id="GO:0005829">
    <property type="term" value="C:cytosol"/>
    <property type="evidence" value="ECO:0007669"/>
    <property type="project" value="TreeGrafter"/>
</dbReference>
<dbReference type="PANTHER" id="PTHR10196">
    <property type="entry name" value="SUGAR KINASE"/>
    <property type="match status" value="1"/>
</dbReference>
<accession>A0AAV8UEG8</accession>
<keyword evidence="2" id="KW-0808">Transferase</keyword>
<evidence type="ECO:0000259" key="4">
    <source>
        <dbReference type="Pfam" id="PF02782"/>
    </source>
</evidence>
<dbReference type="InterPro" id="IPR018485">
    <property type="entry name" value="FGGY_C"/>
</dbReference>
<proteinExistence type="inferred from homology"/>
<dbReference type="GO" id="GO:0004856">
    <property type="term" value="F:D-xylulokinase activity"/>
    <property type="evidence" value="ECO:0007669"/>
    <property type="project" value="TreeGrafter"/>
</dbReference>
<reference evidence="5 6" key="1">
    <citation type="journal article" date="2023" name="Nat. Commun.">
        <title>Origin of minicircular mitochondrial genomes in red algae.</title>
        <authorList>
            <person name="Lee Y."/>
            <person name="Cho C.H."/>
            <person name="Lee Y.M."/>
            <person name="Park S.I."/>
            <person name="Yang J.H."/>
            <person name="West J.A."/>
            <person name="Bhattacharya D."/>
            <person name="Yoon H.S."/>
        </authorList>
    </citation>
    <scope>NUCLEOTIDE SEQUENCE [LARGE SCALE GENOMIC DNA]</scope>
    <source>
        <strain evidence="5 6">CCMP1338</strain>
        <tissue evidence="5">Whole cell</tissue>
    </source>
</reference>
<dbReference type="AlphaFoldDB" id="A0AAV8UEG8"/>
<sequence>MNETSAFVLSCSMTGSGVGRSYALGIDYGTSGVRGAVLEIGARPLKPIVRQVNLRGVDGAESWTHALRDLLDEFPPELRTGIRRVAVDGTSASVIYDGAVKMYNHAEPEEVVEKIRQVTPPGHTVASATSSLAKIVGWGATADFEHQADFVTRLLLGSQHRMSDWNNALKMGFDPEQEVWPEWLASLVPLSAFMDVKRPGEVVGNADPTWGFADGCLVVAGTTDSIAAFIASGATKLRESCTSLGSSLALKLLSDVRVDDSKFGIYSHRYFISSEDGSPLWLVGGASNVGGRTLKELGFSRADITSLSDEMDLDKPPSKDLKLYPLPPGSRGERFPINDPNLTPALDRGGSSDVEYLRALLDSIAEVERRGFSLLEAFGAPYPTVVYSAGGGAYNPTYSKLRERKLGVPVRIGDSTDACVGAALLAEFG</sequence>
<comment type="caution">
    <text evidence="5">The sequence shown here is derived from an EMBL/GenBank/DDBJ whole genome shotgun (WGS) entry which is preliminary data.</text>
</comment>
<dbReference type="Pfam" id="PF02782">
    <property type="entry name" value="FGGY_C"/>
    <property type="match status" value="1"/>
</dbReference>
<dbReference type="GO" id="GO:0005997">
    <property type="term" value="P:xylulose metabolic process"/>
    <property type="evidence" value="ECO:0007669"/>
    <property type="project" value="TreeGrafter"/>
</dbReference>
<dbReference type="EMBL" id="JAMWBK010000013">
    <property type="protein sequence ID" value="KAJ8900854.1"/>
    <property type="molecule type" value="Genomic_DNA"/>
</dbReference>
<name>A0AAV8UEG8_9RHOD</name>
<evidence type="ECO:0000313" key="6">
    <source>
        <dbReference type="Proteomes" id="UP001157974"/>
    </source>
</evidence>
<evidence type="ECO:0000256" key="2">
    <source>
        <dbReference type="ARBA" id="ARBA00022679"/>
    </source>
</evidence>
<comment type="similarity">
    <text evidence="1">Belongs to the FGGY kinase family.</text>
</comment>